<feature type="compositionally biased region" description="Polar residues" evidence="1">
    <location>
        <begin position="85"/>
        <end position="95"/>
    </location>
</feature>
<name>K0RL47_THAOC</name>
<gene>
    <name evidence="2" type="ORF">THAOC_25921</name>
</gene>
<feature type="region of interest" description="Disordered" evidence="1">
    <location>
        <begin position="34"/>
        <end position="106"/>
    </location>
</feature>
<evidence type="ECO:0000313" key="2">
    <source>
        <dbReference type="EMBL" id="EJK54448.1"/>
    </source>
</evidence>
<dbReference type="Proteomes" id="UP000266841">
    <property type="component" value="Unassembled WGS sequence"/>
</dbReference>
<dbReference type="AlphaFoldDB" id="K0RL47"/>
<organism evidence="2 3">
    <name type="scientific">Thalassiosira oceanica</name>
    <name type="common">Marine diatom</name>
    <dbReference type="NCBI Taxonomy" id="159749"/>
    <lineage>
        <taxon>Eukaryota</taxon>
        <taxon>Sar</taxon>
        <taxon>Stramenopiles</taxon>
        <taxon>Ochrophyta</taxon>
        <taxon>Bacillariophyta</taxon>
        <taxon>Coscinodiscophyceae</taxon>
        <taxon>Thalassiosirophycidae</taxon>
        <taxon>Thalassiosirales</taxon>
        <taxon>Thalassiosiraceae</taxon>
        <taxon>Thalassiosira</taxon>
    </lineage>
</organism>
<protein>
    <submittedName>
        <fullName evidence="2">Uncharacterized protein</fullName>
    </submittedName>
</protein>
<evidence type="ECO:0000256" key="1">
    <source>
        <dbReference type="SAM" id="MobiDB-lite"/>
    </source>
</evidence>
<evidence type="ECO:0000313" key="3">
    <source>
        <dbReference type="Proteomes" id="UP000266841"/>
    </source>
</evidence>
<accession>K0RL47</accession>
<sequence length="106" mass="10628">GISSAGRQDAAPTVRIDRSEPLAHAVGDRVEFPDLTSVGLPRGVRGGAAGRTWAQSSGTGRGGTTGRRGAAVRTSSCWTAARPSTVPTRGTTSYGGATWGCAPSTG</sequence>
<reference evidence="2 3" key="1">
    <citation type="journal article" date="2012" name="Genome Biol.">
        <title>Genome and low-iron response of an oceanic diatom adapted to chronic iron limitation.</title>
        <authorList>
            <person name="Lommer M."/>
            <person name="Specht M."/>
            <person name="Roy A.S."/>
            <person name="Kraemer L."/>
            <person name="Andreson R."/>
            <person name="Gutowska M.A."/>
            <person name="Wolf J."/>
            <person name="Bergner S.V."/>
            <person name="Schilhabel M.B."/>
            <person name="Klostermeier U.C."/>
            <person name="Beiko R.G."/>
            <person name="Rosenstiel P."/>
            <person name="Hippler M."/>
            <person name="Laroche J."/>
        </authorList>
    </citation>
    <scope>NUCLEOTIDE SEQUENCE [LARGE SCALE GENOMIC DNA]</scope>
    <source>
        <strain evidence="2 3">CCMP1005</strain>
    </source>
</reference>
<feature type="non-terminal residue" evidence="2">
    <location>
        <position position="1"/>
    </location>
</feature>
<comment type="caution">
    <text evidence="2">The sequence shown here is derived from an EMBL/GenBank/DDBJ whole genome shotgun (WGS) entry which is preliminary data.</text>
</comment>
<proteinExistence type="predicted"/>
<keyword evidence="3" id="KW-1185">Reference proteome</keyword>
<dbReference type="EMBL" id="AGNL01035795">
    <property type="protein sequence ID" value="EJK54448.1"/>
    <property type="molecule type" value="Genomic_DNA"/>
</dbReference>